<keyword evidence="3" id="KW-1185">Reference proteome</keyword>
<feature type="domain" description="PLD phosphodiesterase" evidence="1">
    <location>
        <begin position="202"/>
        <end position="229"/>
    </location>
</feature>
<dbReference type="Pfam" id="PF13091">
    <property type="entry name" value="PLDc_2"/>
    <property type="match status" value="1"/>
</dbReference>
<dbReference type="PANTHER" id="PTHR21248">
    <property type="entry name" value="CARDIOLIPIN SYNTHASE"/>
    <property type="match status" value="1"/>
</dbReference>
<dbReference type="InterPro" id="IPR001736">
    <property type="entry name" value="PLipase_D/transphosphatidylase"/>
</dbReference>
<dbReference type="InterPro" id="IPR047955">
    <property type="entry name" value="DrmC-like"/>
</dbReference>
<name>A0ABY5DI99_9ACTN</name>
<proteinExistence type="predicted"/>
<evidence type="ECO:0000313" key="3">
    <source>
        <dbReference type="Proteomes" id="UP001055940"/>
    </source>
</evidence>
<dbReference type="Gene3D" id="3.30.870.10">
    <property type="entry name" value="Endonuclease Chain A"/>
    <property type="match status" value="1"/>
</dbReference>
<dbReference type="PANTHER" id="PTHR21248:SF22">
    <property type="entry name" value="PHOSPHOLIPASE D"/>
    <property type="match status" value="1"/>
</dbReference>
<dbReference type="InterPro" id="IPR025202">
    <property type="entry name" value="PLD-like_dom"/>
</dbReference>
<dbReference type="EMBL" id="CP099837">
    <property type="protein sequence ID" value="USY22760.1"/>
    <property type="molecule type" value="Genomic_DNA"/>
</dbReference>
<dbReference type="SUPFAM" id="SSF56024">
    <property type="entry name" value="Phospholipase D/nuclease"/>
    <property type="match status" value="1"/>
</dbReference>
<protein>
    <submittedName>
        <fullName evidence="2">DISARM system phospholipase D-like protein DrmC</fullName>
    </submittedName>
</protein>
<dbReference type="Proteomes" id="UP001055940">
    <property type="component" value="Chromosome"/>
</dbReference>
<reference evidence="2" key="1">
    <citation type="submission" date="2022-06" db="EMBL/GenBank/DDBJ databases">
        <authorList>
            <person name="Ping M."/>
        </authorList>
    </citation>
    <scope>NUCLEOTIDE SEQUENCE</scope>
    <source>
        <strain evidence="2">JCM11759T</strain>
    </source>
</reference>
<evidence type="ECO:0000259" key="1">
    <source>
        <dbReference type="PROSITE" id="PS50035"/>
    </source>
</evidence>
<sequence>MSADPTDTEKRERWAQDLAELAGRLNPTAVRRWSGALEDCAGPGQAERVLLDAHPVAGMGHHAAQLARLWHLRPHLNGDALGLALLSAAAAAERADQRRSSVVASGPSGDSALYKSAARTTGAALEEVIRSARKRLLVVSFTHHPSTRMVEELTAVAERGVVVDVLLEEKTGALKAFEAPFSHMSDQVRLWRWPKERRGANGSASMHAKLVAADTAKALVGSANLTGYALHHNIEVGVLVRDPTQVKRLVSHFRSLMGPDGPLERT</sequence>
<dbReference type="NCBIfam" id="NF038319">
    <property type="entry name" value="DISARM_DrmC_I"/>
    <property type="match status" value="1"/>
</dbReference>
<organism evidence="2 3">
    <name type="scientific">Nocardiopsis exhalans</name>
    <dbReference type="NCBI Taxonomy" id="163604"/>
    <lineage>
        <taxon>Bacteria</taxon>
        <taxon>Bacillati</taxon>
        <taxon>Actinomycetota</taxon>
        <taxon>Actinomycetes</taxon>
        <taxon>Streptosporangiales</taxon>
        <taxon>Nocardiopsidaceae</taxon>
        <taxon>Nocardiopsis</taxon>
    </lineage>
</organism>
<gene>
    <name evidence="2" type="primary">drmC</name>
    <name evidence="2" type="ORF">NE857_14775</name>
</gene>
<accession>A0ABY5DI99</accession>
<dbReference type="RefSeq" id="WP_254421515.1">
    <property type="nucleotide sequence ID" value="NZ_BAAAJB010000065.1"/>
</dbReference>
<dbReference type="PROSITE" id="PS50035">
    <property type="entry name" value="PLD"/>
    <property type="match status" value="1"/>
</dbReference>
<evidence type="ECO:0000313" key="2">
    <source>
        <dbReference type="EMBL" id="USY22760.1"/>
    </source>
</evidence>